<organism evidence="2 3">
    <name type="scientific">Astrephomene gubernaculifera</name>
    <dbReference type="NCBI Taxonomy" id="47775"/>
    <lineage>
        <taxon>Eukaryota</taxon>
        <taxon>Viridiplantae</taxon>
        <taxon>Chlorophyta</taxon>
        <taxon>core chlorophytes</taxon>
        <taxon>Chlorophyceae</taxon>
        <taxon>CS clade</taxon>
        <taxon>Chlamydomonadales</taxon>
        <taxon>Astrephomenaceae</taxon>
        <taxon>Astrephomene</taxon>
    </lineage>
</organism>
<feature type="compositionally biased region" description="Low complexity" evidence="1">
    <location>
        <begin position="309"/>
        <end position="324"/>
    </location>
</feature>
<evidence type="ECO:0000313" key="3">
    <source>
        <dbReference type="Proteomes" id="UP001054857"/>
    </source>
</evidence>
<feature type="compositionally biased region" description="Low complexity" evidence="1">
    <location>
        <begin position="397"/>
        <end position="433"/>
    </location>
</feature>
<feature type="region of interest" description="Disordered" evidence="1">
    <location>
        <begin position="250"/>
        <end position="288"/>
    </location>
</feature>
<evidence type="ECO:0000313" key="2">
    <source>
        <dbReference type="EMBL" id="GFR52235.1"/>
    </source>
</evidence>
<comment type="caution">
    <text evidence="2">The sequence shown here is derived from an EMBL/GenBank/DDBJ whole genome shotgun (WGS) entry which is preliminary data.</text>
</comment>
<dbReference type="EMBL" id="BMAR01000060">
    <property type="protein sequence ID" value="GFR52235.1"/>
    <property type="molecule type" value="Genomic_DNA"/>
</dbReference>
<proteinExistence type="predicted"/>
<feature type="non-terminal residue" evidence="2">
    <location>
        <position position="1"/>
    </location>
</feature>
<dbReference type="Proteomes" id="UP001054857">
    <property type="component" value="Unassembled WGS sequence"/>
</dbReference>
<feature type="compositionally biased region" description="Gly residues" evidence="1">
    <location>
        <begin position="357"/>
        <end position="374"/>
    </location>
</feature>
<feature type="compositionally biased region" description="Low complexity" evidence="1">
    <location>
        <begin position="469"/>
        <end position="513"/>
    </location>
</feature>
<feature type="region of interest" description="Disordered" evidence="1">
    <location>
        <begin position="309"/>
        <end position="446"/>
    </location>
</feature>
<feature type="compositionally biased region" description="Low complexity" evidence="1">
    <location>
        <begin position="193"/>
        <end position="207"/>
    </location>
</feature>
<feature type="region of interest" description="Disordered" evidence="1">
    <location>
        <begin position="109"/>
        <end position="222"/>
    </location>
</feature>
<evidence type="ECO:0000256" key="1">
    <source>
        <dbReference type="SAM" id="MobiDB-lite"/>
    </source>
</evidence>
<feature type="non-terminal residue" evidence="2">
    <location>
        <position position="513"/>
    </location>
</feature>
<feature type="compositionally biased region" description="Low complexity" evidence="1">
    <location>
        <begin position="258"/>
        <end position="269"/>
    </location>
</feature>
<feature type="region of interest" description="Disordered" evidence="1">
    <location>
        <begin position="460"/>
        <end position="513"/>
    </location>
</feature>
<dbReference type="AlphaFoldDB" id="A0AAD3HTP6"/>
<sequence length="513" mass="52835">TRSLYVSRHFPLAAYFPDRISRLAVDVTMFYVGGPWDGWGHGSYPEDDDGFPFGFEASPMFSRPRYKTRAAVPVEDLLFEVPQAYAHPAYPAPRTAHPPAAHGAVPAYTSAYRSQPPPPHLPSRLRHHPHHPFTAAGHPHFPTPPTASSSSYHHYHPAVQPSTPPQPQPHPAAASSSSSLPYGTRPRFVVRSAPAQTGTPTAAAAEPFFSSDLPYDKDDEEYNSRCPYPYHGLHKAEGDVDVGTHAAEAAGDDEGDEAQQPPQQHQQQQQRRRSPDHHTPAPPPAQPVWLYDPLTGICFKAAVAEPHSASATSATSTSAASTAARQPTLRSNNNAQKPTSQQQKQPAAVTSASGAARVGGGGGDVAAPSGGGGRCPTRIQVRMAQDAPSDNPPHQGTATATSAASAPTRRTSKPASAASTAAAAPATSATTLASGGGSCPPLDRQGSTAIVTRPAMEVALSRGPSAVLPSAAAAAAAPGSATTGTTAPPASAATAAAAAAAKPPPSAGKSDST</sequence>
<protein>
    <submittedName>
        <fullName evidence="2">Uncharacterized protein</fullName>
    </submittedName>
</protein>
<feature type="compositionally biased region" description="Low complexity" evidence="1">
    <location>
        <begin position="171"/>
        <end position="181"/>
    </location>
</feature>
<accession>A0AAD3HTP6</accession>
<gene>
    <name evidence="2" type="ORF">Agub_g14768</name>
</gene>
<feature type="compositionally biased region" description="Low complexity" evidence="1">
    <location>
        <begin position="347"/>
        <end position="356"/>
    </location>
</feature>
<keyword evidence="3" id="KW-1185">Reference proteome</keyword>
<reference evidence="2 3" key="1">
    <citation type="journal article" date="2021" name="Sci. Rep.">
        <title>Genome sequencing of the multicellular alga Astrephomene provides insights into convergent evolution of germ-soma differentiation.</title>
        <authorList>
            <person name="Yamashita S."/>
            <person name="Yamamoto K."/>
            <person name="Matsuzaki R."/>
            <person name="Suzuki S."/>
            <person name="Yamaguchi H."/>
            <person name="Hirooka S."/>
            <person name="Minakuchi Y."/>
            <person name="Miyagishima S."/>
            <person name="Kawachi M."/>
            <person name="Toyoda A."/>
            <person name="Nozaki H."/>
        </authorList>
    </citation>
    <scope>NUCLEOTIDE SEQUENCE [LARGE SCALE GENOMIC DNA]</scope>
    <source>
        <strain evidence="2 3">NIES-4017</strain>
    </source>
</reference>
<feature type="compositionally biased region" description="Polar residues" evidence="1">
    <location>
        <begin position="328"/>
        <end position="345"/>
    </location>
</feature>
<feature type="compositionally biased region" description="Low complexity" evidence="1">
    <location>
        <begin position="146"/>
        <end position="161"/>
    </location>
</feature>
<name>A0AAD3HTP6_9CHLO</name>